<evidence type="ECO:0000313" key="3">
    <source>
        <dbReference type="EMBL" id="MFC5848592.1"/>
    </source>
</evidence>
<reference evidence="4" key="1">
    <citation type="journal article" date="2019" name="Int. J. Syst. Evol. Microbiol.">
        <title>The Global Catalogue of Microorganisms (GCM) 10K type strain sequencing project: providing services to taxonomists for standard genome sequencing and annotation.</title>
        <authorList>
            <consortium name="The Broad Institute Genomics Platform"/>
            <consortium name="The Broad Institute Genome Sequencing Center for Infectious Disease"/>
            <person name="Wu L."/>
            <person name="Ma J."/>
        </authorList>
    </citation>
    <scope>NUCLEOTIDE SEQUENCE [LARGE SCALE GENOMIC DNA]</scope>
    <source>
        <strain evidence="4">CGMCC 1.15053</strain>
    </source>
</reference>
<accession>A0ABW1DJ03</accession>
<evidence type="ECO:0000256" key="1">
    <source>
        <dbReference type="PROSITE-ProRule" id="PRU01076"/>
    </source>
</evidence>
<dbReference type="RefSeq" id="WP_380048790.1">
    <property type="nucleotide sequence ID" value="NZ_JBHSOH010000008.1"/>
</dbReference>
<dbReference type="NCBIfam" id="TIGR01439">
    <property type="entry name" value="lp_hng_hel_AbrB"/>
    <property type="match status" value="1"/>
</dbReference>
<proteinExistence type="predicted"/>
<dbReference type="Pfam" id="PF04014">
    <property type="entry name" value="MazE_antitoxin"/>
    <property type="match status" value="1"/>
</dbReference>
<dbReference type="GO" id="GO:0003677">
    <property type="term" value="F:DNA binding"/>
    <property type="evidence" value="ECO:0007669"/>
    <property type="project" value="UniProtKB-KW"/>
</dbReference>
<keyword evidence="4" id="KW-1185">Reference proteome</keyword>
<name>A0ABW1DJ03_9DEIO</name>
<dbReference type="SUPFAM" id="SSF89447">
    <property type="entry name" value="AbrB/MazE/MraZ-like"/>
    <property type="match status" value="1"/>
</dbReference>
<evidence type="ECO:0000259" key="2">
    <source>
        <dbReference type="PROSITE" id="PS51740"/>
    </source>
</evidence>
<organism evidence="3 4">
    <name type="scientific">Deinococcus petrolearius</name>
    <dbReference type="NCBI Taxonomy" id="1751295"/>
    <lineage>
        <taxon>Bacteria</taxon>
        <taxon>Thermotogati</taxon>
        <taxon>Deinococcota</taxon>
        <taxon>Deinococci</taxon>
        <taxon>Deinococcales</taxon>
        <taxon>Deinococcaceae</taxon>
        <taxon>Deinococcus</taxon>
    </lineage>
</organism>
<dbReference type="Proteomes" id="UP001595979">
    <property type="component" value="Unassembled WGS sequence"/>
</dbReference>
<dbReference type="EMBL" id="JBHSOH010000008">
    <property type="protein sequence ID" value="MFC5848592.1"/>
    <property type="molecule type" value="Genomic_DNA"/>
</dbReference>
<dbReference type="InterPro" id="IPR007159">
    <property type="entry name" value="SpoVT-AbrB_dom"/>
</dbReference>
<dbReference type="PROSITE" id="PS51740">
    <property type="entry name" value="SPOVT_ABRB"/>
    <property type="match status" value="1"/>
</dbReference>
<dbReference type="SMART" id="SM00966">
    <property type="entry name" value="SpoVT_AbrB"/>
    <property type="match status" value="1"/>
</dbReference>
<protein>
    <submittedName>
        <fullName evidence="3">AbrB/MazE/SpoVT family DNA-binding domain-containing protein</fullName>
    </submittedName>
</protein>
<evidence type="ECO:0000313" key="4">
    <source>
        <dbReference type="Proteomes" id="UP001595979"/>
    </source>
</evidence>
<comment type="caution">
    <text evidence="3">The sequence shown here is derived from an EMBL/GenBank/DDBJ whole genome shotgun (WGS) entry which is preliminary data.</text>
</comment>
<keyword evidence="1 3" id="KW-0238">DNA-binding</keyword>
<dbReference type="InterPro" id="IPR037914">
    <property type="entry name" value="SpoVT-AbrB_sf"/>
</dbReference>
<gene>
    <name evidence="3" type="ORF">ACFPQ6_09740</name>
</gene>
<feature type="domain" description="SpoVT-AbrB" evidence="2">
    <location>
        <begin position="2"/>
        <end position="47"/>
    </location>
</feature>
<sequence>MTHQLEIDRFGRVLIPKKLREQLGLQPGERLEVDLAEGQLILRPTLRTAALVEHQGRLVFEGHGALQGDPVEDLRQSRLDEVLPTW</sequence>
<dbReference type="Gene3D" id="2.10.260.10">
    <property type="match status" value="1"/>
</dbReference>